<dbReference type="GO" id="GO:0005737">
    <property type="term" value="C:cytoplasm"/>
    <property type="evidence" value="ECO:0007669"/>
    <property type="project" value="UniProtKB-ARBA"/>
</dbReference>
<dbReference type="AlphaFoldDB" id="D5RTV1"/>
<evidence type="ECO:0000256" key="1">
    <source>
        <dbReference type="ARBA" id="ARBA00022679"/>
    </source>
</evidence>
<dbReference type="Gene3D" id="3.40.50.300">
    <property type="entry name" value="P-loop containing nucleotide triphosphate hydrolases"/>
    <property type="match status" value="1"/>
</dbReference>
<dbReference type="FunFam" id="3.40.50.300:FF:000483">
    <property type="entry name" value="Sensor histidine kinase KdpD"/>
    <property type="match status" value="1"/>
</dbReference>
<dbReference type="SUPFAM" id="SSF52540">
    <property type="entry name" value="P-loop containing nucleoside triphosphate hydrolases"/>
    <property type="match status" value="1"/>
</dbReference>
<feature type="non-terminal residue" evidence="5">
    <location>
        <position position="285"/>
    </location>
</feature>
<dbReference type="GO" id="GO:0005886">
    <property type="term" value="C:plasma membrane"/>
    <property type="evidence" value="ECO:0007669"/>
    <property type="project" value="TreeGrafter"/>
</dbReference>
<gene>
    <name evidence="5" type="primary">kdpD2</name>
    <name evidence="5" type="ORF">HMPREF0731_4513</name>
</gene>
<organism evidence="5 6">
    <name type="scientific">Pseudoroseomonas cervicalis ATCC 49957</name>
    <dbReference type="NCBI Taxonomy" id="525371"/>
    <lineage>
        <taxon>Bacteria</taxon>
        <taxon>Pseudomonadati</taxon>
        <taxon>Pseudomonadota</taxon>
        <taxon>Alphaproteobacteria</taxon>
        <taxon>Acetobacterales</taxon>
        <taxon>Roseomonadaceae</taxon>
        <taxon>Roseomonas</taxon>
    </lineage>
</organism>
<keyword evidence="5" id="KW-0407">Ion channel</keyword>
<reference evidence="5 6" key="1">
    <citation type="submission" date="2010-04" db="EMBL/GenBank/DDBJ databases">
        <authorList>
            <person name="Qin X."/>
            <person name="Bachman B."/>
            <person name="Battles P."/>
            <person name="Bell A."/>
            <person name="Bess C."/>
            <person name="Bickham C."/>
            <person name="Chaboub L."/>
            <person name="Chen D."/>
            <person name="Coyle M."/>
            <person name="Deiros D.R."/>
            <person name="Dinh H."/>
            <person name="Forbes L."/>
            <person name="Fowler G."/>
            <person name="Francisco L."/>
            <person name="Fu Q."/>
            <person name="Gubbala S."/>
            <person name="Hale W."/>
            <person name="Han Y."/>
            <person name="Hemphill L."/>
            <person name="Highlander S.K."/>
            <person name="Hirani K."/>
            <person name="Hogues M."/>
            <person name="Jackson L."/>
            <person name="Jakkamsetti A."/>
            <person name="Javaid M."/>
            <person name="Jiang H."/>
            <person name="Korchina V."/>
            <person name="Kovar C."/>
            <person name="Lara F."/>
            <person name="Lee S."/>
            <person name="Mata R."/>
            <person name="Mathew T."/>
            <person name="Moen C."/>
            <person name="Morales K."/>
            <person name="Munidasa M."/>
            <person name="Nazareth L."/>
            <person name="Ngo R."/>
            <person name="Nguyen L."/>
            <person name="Okwuonu G."/>
            <person name="Ongeri F."/>
            <person name="Patil S."/>
            <person name="Petrosino J."/>
            <person name="Pham C."/>
            <person name="Pham P."/>
            <person name="Pu L.-L."/>
            <person name="Puazo M."/>
            <person name="Raj R."/>
            <person name="Reid J."/>
            <person name="Rouhana J."/>
            <person name="Saada N."/>
            <person name="Shang Y."/>
            <person name="Simmons D."/>
            <person name="Thornton R."/>
            <person name="Warren J."/>
            <person name="Weissenberger G."/>
            <person name="Zhang J."/>
            <person name="Zhang L."/>
            <person name="Zhou C."/>
            <person name="Zhu D."/>
            <person name="Muzny D."/>
            <person name="Worley K."/>
            <person name="Gibbs R."/>
        </authorList>
    </citation>
    <scope>NUCLEOTIDE SEQUENCE [LARGE SCALE GENOMIC DNA]</scope>
    <source>
        <strain evidence="5 6">ATCC 49957</strain>
    </source>
</reference>
<sequence>MADQDPPRPDPDALLALAAREGRGRLKVFLGAAPGVGKTWEMLAEARRRQAGGADLLVGIVETHGRAETQAQIGSLPVLPRRPLAHRGQALLEFDLDAALERRPAILLLDELAHSNAPGSRHPKRWQDVEELREAGIEVWTTLNVQHLESLSDAVARITGVRVAETVPDAVLAGADAVELIDIPPAELLERLRQGKVYRPDQAARALRGFFREGNLAALREMALRRTADRVEADVTGYMRANAIAGPWPSGDRVLALIGADASAEAVVRQARRIADALRAPLIAL</sequence>
<keyword evidence="2 5" id="KW-0418">Kinase</keyword>
<dbReference type="PANTHER" id="PTHR45569:SF1">
    <property type="entry name" value="SENSOR PROTEIN KDPD"/>
    <property type="match status" value="1"/>
</dbReference>
<evidence type="ECO:0000259" key="4">
    <source>
        <dbReference type="Pfam" id="PF02702"/>
    </source>
</evidence>
<evidence type="ECO:0000256" key="3">
    <source>
        <dbReference type="ARBA" id="ARBA00023012"/>
    </source>
</evidence>
<dbReference type="Proteomes" id="UP000005324">
    <property type="component" value="Unassembled WGS sequence"/>
</dbReference>
<dbReference type="InterPro" id="IPR003852">
    <property type="entry name" value="Sig_transdc_His_kinase_KdpD_N"/>
</dbReference>
<dbReference type="InterPro" id="IPR052023">
    <property type="entry name" value="Histidine_kinase_KdpD"/>
</dbReference>
<protein>
    <submittedName>
        <fullName evidence="5">Osmosensitive K+ channel His kinase sensor domain protein</fullName>
        <ecNumber evidence="5">2.7.3.-</ecNumber>
    </submittedName>
</protein>
<evidence type="ECO:0000256" key="2">
    <source>
        <dbReference type="ARBA" id="ARBA00022777"/>
    </source>
</evidence>
<dbReference type="EMBL" id="ADVL01000850">
    <property type="protein sequence ID" value="EFH09269.1"/>
    <property type="molecule type" value="Genomic_DNA"/>
</dbReference>
<dbReference type="EC" id="2.7.3.-" evidence="5"/>
<keyword evidence="1 5" id="KW-0808">Transferase</keyword>
<comment type="caution">
    <text evidence="5">The sequence shown here is derived from an EMBL/GenBank/DDBJ whole genome shotgun (WGS) entry which is preliminary data.</text>
</comment>
<keyword evidence="6" id="KW-1185">Reference proteome</keyword>
<keyword evidence="5" id="KW-0813">Transport</keyword>
<evidence type="ECO:0000313" key="6">
    <source>
        <dbReference type="Proteomes" id="UP000005324"/>
    </source>
</evidence>
<feature type="domain" description="Signal transduction histidine kinase osmosensitive K+ channel sensor N-terminal" evidence="4">
    <location>
        <begin position="23"/>
        <end position="231"/>
    </location>
</feature>
<keyword evidence="3" id="KW-0902">Two-component regulatory system</keyword>
<evidence type="ECO:0000313" key="5">
    <source>
        <dbReference type="EMBL" id="EFH09269.1"/>
    </source>
</evidence>
<keyword evidence="5" id="KW-0406">Ion transport</keyword>
<dbReference type="GO" id="GO:0000155">
    <property type="term" value="F:phosphorelay sensor kinase activity"/>
    <property type="evidence" value="ECO:0007669"/>
    <property type="project" value="InterPro"/>
</dbReference>
<name>D5RTV1_9PROT</name>
<dbReference type="Pfam" id="PF02702">
    <property type="entry name" value="KdpD"/>
    <property type="match status" value="1"/>
</dbReference>
<proteinExistence type="predicted"/>
<accession>D5RTV1</accession>
<dbReference type="InterPro" id="IPR027417">
    <property type="entry name" value="P-loop_NTPase"/>
</dbReference>
<dbReference type="PANTHER" id="PTHR45569">
    <property type="entry name" value="SENSOR PROTEIN KDPD"/>
    <property type="match status" value="1"/>
</dbReference>
<dbReference type="HOGENOM" id="CLU_000445_113_4_5"/>
<dbReference type="GO" id="GO:0034220">
    <property type="term" value="P:monoatomic ion transmembrane transport"/>
    <property type="evidence" value="ECO:0007669"/>
    <property type="project" value="UniProtKB-KW"/>
</dbReference>